<dbReference type="InterPro" id="IPR036291">
    <property type="entry name" value="NAD(P)-bd_dom_sf"/>
</dbReference>
<sequence>MKNTALITGSYGGLGTCFMNIHAANHGDLILVGRNQTKLDQQAKETENRNGIKAHTIAADLSKPTAA</sequence>
<gene>
    <name evidence="2" type="ORF">HNQ47_000759</name>
</gene>
<comment type="caution">
    <text evidence="2">The sequence shown here is derived from an EMBL/GenBank/DDBJ whole genome shotgun (WGS) entry which is preliminary data.</text>
</comment>
<dbReference type="RefSeq" id="WP_183327647.1">
    <property type="nucleotide sequence ID" value="NZ_JACHHK010000002.1"/>
</dbReference>
<name>A0A7W8FWJ3_9FIRM</name>
<accession>A0A7W8FWJ3</accession>
<keyword evidence="3" id="KW-1185">Reference proteome</keyword>
<feature type="region of interest" description="Disordered" evidence="1">
    <location>
        <begin position="44"/>
        <end position="67"/>
    </location>
</feature>
<dbReference type="SUPFAM" id="SSF51735">
    <property type="entry name" value="NAD(P)-binding Rossmann-fold domains"/>
    <property type="match status" value="1"/>
</dbReference>
<evidence type="ECO:0000313" key="3">
    <source>
        <dbReference type="Proteomes" id="UP000539953"/>
    </source>
</evidence>
<dbReference type="EMBL" id="JACHHK010000002">
    <property type="protein sequence ID" value="MBB5182740.1"/>
    <property type="molecule type" value="Genomic_DNA"/>
</dbReference>
<evidence type="ECO:0000256" key="1">
    <source>
        <dbReference type="SAM" id="MobiDB-lite"/>
    </source>
</evidence>
<dbReference type="AlphaFoldDB" id="A0A7W8FWJ3"/>
<dbReference type="Proteomes" id="UP000539953">
    <property type="component" value="Unassembled WGS sequence"/>
</dbReference>
<dbReference type="InterPro" id="IPR002347">
    <property type="entry name" value="SDR_fam"/>
</dbReference>
<protein>
    <submittedName>
        <fullName evidence="2">Short-subunit dehydrogenase</fullName>
    </submittedName>
</protein>
<dbReference type="Pfam" id="PF00106">
    <property type="entry name" value="adh_short"/>
    <property type="match status" value="1"/>
</dbReference>
<proteinExistence type="predicted"/>
<dbReference type="Gene3D" id="3.40.50.720">
    <property type="entry name" value="NAD(P)-binding Rossmann-like Domain"/>
    <property type="match status" value="1"/>
</dbReference>
<organism evidence="2 3">
    <name type="scientific">Catenisphaera adipataccumulans</name>
    <dbReference type="NCBI Taxonomy" id="700500"/>
    <lineage>
        <taxon>Bacteria</taxon>
        <taxon>Bacillati</taxon>
        <taxon>Bacillota</taxon>
        <taxon>Erysipelotrichia</taxon>
        <taxon>Erysipelotrichales</taxon>
        <taxon>Erysipelotrichaceae</taxon>
        <taxon>Catenisphaera</taxon>
    </lineage>
</organism>
<evidence type="ECO:0000313" key="2">
    <source>
        <dbReference type="EMBL" id="MBB5182740.1"/>
    </source>
</evidence>
<reference evidence="2 3" key="1">
    <citation type="submission" date="2020-08" db="EMBL/GenBank/DDBJ databases">
        <title>Genomic Encyclopedia of Type Strains, Phase IV (KMG-IV): sequencing the most valuable type-strain genomes for metagenomic binning, comparative biology and taxonomic classification.</title>
        <authorList>
            <person name="Goeker M."/>
        </authorList>
    </citation>
    <scope>NUCLEOTIDE SEQUENCE [LARGE SCALE GENOMIC DNA]</scope>
    <source>
        <strain evidence="2 3">DSM 25799</strain>
    </source>
</reference>